<name>A0A195AZR5_9HYME</name>
<feature type="compositionally biased region" description="Acidic residues" evidence="1">
    <location>
        <begin position="291"/>
        <end position="301"/>
    </location>
</feature>
<dbReference type="AlphaFoldDB" id="A0A195AZR5"/>
<dbReference type="EMBL" id="KQ976692">
    <property type="protein sequence ID" value="KYM77696.1"/>
    <property type="molecule type" value="Genomic_DNA"/>
</dbReference>
<protein>
    <submittedName>
        <fullName evidence="2">Uncharacterized protein</fullName>
    </submittedName>
</protein>
<keyword evidence="3" id="KW-1185">Reference proteome</keyword>
<proteinExistence type="predicted"/>
<feature type="compositionally biased region" description="Basic and acidic residues" evidence="1">
    <location>
        <begin position="197"/>
        <end position="220"/>
    </location>
</feature>
<dbReference type="STRING" id="520822.A0A195AZR5"/>
<feature type="region of interest" description="Disordered" evidence="1">
    <location>
        <begin position="193"/>
        <end position="301"/>
    </location>
</feature>
<accession>A0A195AZR5</accession>
<organism evidence="2 3">
    <name type="scientific">Atta colombica</name>
    <dbReference type="NCBI Taxonomy" id="520822"/>
    <lineage>
        <taxon>Eukaryota</taxon>
        <taxon>Metazoa</taxon>
        <taxon>Ecdysozoa</taxon>
        <taxon>Arthropoda</taxon>
        <taxon>Hexapoda</taxon>
        <taxon>Insecta</taxon>
        <taxon>Pterygota</taxon>
        <taxon>Neoptera</taxon>
        <taxon>Endopterygota</taxon>
        <taxon>Hymenoptera</taxon>
        <taxon>Apocrita</taxon>
        <taxon>Aculeata</taxon>
        <taxon>Formicoidea</taxon>
        <taxon>Formicidae</taxon>
        <taxon>Myrmicinae</taxon>
        <taxon>Atta</taxon>
    </lineage>
</organism>
<feature type="compositionally biased region" description="Basic and acidic residues" evidence="1">
    <location>
        <begin position="250"/>
        <end position="267"/>
    </location>
</feature>
<reference evidence="2 3" key="1">
    <citation type="submission" date="2015-09" db="EMBL/GenBank/DDBJ databases">
        <title>Atta colombica WGS genome.</title>
        <authorList>
            <person name="Nygaard S."/>
            <person name="Hu H."/>
            <person name="Boomsma J."/>
            <person name="Zhang G."/>
        </authorList>
    </citation>
    <scope>NUCLEOTIDE SEQUENCE [LARGE SCALE GENOMIC DNA]</scope>
    <source>
        <strain evidence="2">Treedump-2</strain>
        <tissue evidence="2">Whole body</tissue>
    </source>
</reference>
<feature type="region of interest" description="Disordered" evidence="1">
    <location>
        <begin position="122"/>
        <end position="153"/>
    </location>
</feature>
<gene>
    <name evidence="2" type="ORF">ALC53_11706</name>
</gene>
<evidence type="ECO:0000256" key="1">
    <source>
        <dbReference type="SAM" id="MobiDB-lite"/>
    </source>
</evidence>
<dbReference type="Proteomes" id="UP000078540">
    <property type="component" value="Unassembled WGS sequence"/>
</dbReference>
<evidence type="ECO:0000313" key="2">
    <source>
        <dbReference type="EMBL" id="KYM77696.1"/>
    </source>
</evidence>
<sequence>MTSISNRQGKRALIRNPSNLIPPSDNTGEQAGILVFRGDPMDRHQSGLYVFVTCLPTYRPFISLEVQVSTGVDIGKLNPVVRSVIYENVENDVVAVGSLIREVRQPAPLSLIAGVRDLISAGNAPKSQDTKKHMKNASGKSDEGGYYRTYGSDAEGEKGYLKETYGKGDHGYKTLDTFHKQDGDKYEFETQTTYGKGDADDSHKKHDEKHHDEKKKDHEGAGTMIDTDYAADGGDHNEGSEYSHYTGGDDGDHYSSHYTEKEPESYSHNENYSSGDGDEESYEKHSSYSSDGEEEEEGDHY</sequence>
<evidence type="ECO:0000313" key="3">
    <source>
        <dbReference type="Proteomes" id="UP000078540"/>
    </source>
</evidence>